<sequence length="149" mass="15879">MPVRRAALAGSVAVLLAACSNQHPESAEALWDELQAADYQAWARAPGYEARRPSATVHGDEVEIFINDVVVEALAGGPLGAWPDGSVVVKDGFEAGEPHIVVAMQKRGDAWFFAEYETSGEVVYSGDPHACTRCHDDGDDGILAFALPQ</sequence>
<keyword evidence="2" id="KW-1185">Reference proteome</keyword>
<organism evidence="1 2">
    <name type="scientific">Nannocystis exedens</name>
    <dbReference type="NCBI Taxonomy" id="54"/>
    <lineage>
        <taxon>Bacteria</taxon>
        <taxon>Pseudomonadati</taxon>
        <taxon>Myxococcota</taxon>
        <taxon>Polyangia</taxon>
        <taxon>Nannocystales</taxon>
        <taxon>Nannocystaceae</taxon>
        <taxon>Nannocystis</taxon>
    </lineage>
</organism>
<reference evidence="2" key="1">
    <citation type="submission" date="2016-10" db="EMBL/GenBank/DDBJ databases">
        <authorList>
            <person name="Varghese N."/>
            <person name="Submissions S."/>
        </authorList>
    </citation>
    <scope>NUCLEOTIDE SEQUENCE [LARGE SCALE GENOMIC DNA]</scope>
    <source>
        <strain evidence="2">ATCC 25963</strain>
    </source>
</reference>
<dbReference type="Gene3D" id="3.50.70.20">
    <property type="entry name" value="Cytochrome P460"/>
    <property type="match status" value="1"/>
</dbReference>
<dbReference type="InterPro" id="IPR038142">
    <property type="entry name" value="Cytochrome_P460_sp"/>
</dbReference>
<dbReference type="EMBL" id="FOMX01000015">
    <property type="protein sequence ID" value="SFE54474.1"/>
    <property type="molecule type" value="Genomic_DNA"/>
</dbReference>
<evidence type="ECO:0008006" key="3">
    <source>
        <dbReference type="Google" id="ProtNLM"/>
    </source>
</evidence>
<dbReference type="PROSITE" id="PS51257">
    <property type="entry name" value="PROKAR_LIPOPROTEIN"/>
    <property type="match status" value="1"/>
</dbReference>
<protein>
    <recommendedName>
        <fullName evidence="3">Cytochrome P460</fullName>
    </recommendedName>
</protein>
<accession>A0A1I2BE82</accession>
<dbReference type="RefSeq" id="WP_096326397.1">
    <property type="nucleotide sequence ID" value="NZ_FOMX01000015.1"/>
</dbReference>
<proteinExistence type="predicted"/>
<gene>
    <name evidence="1" type="ORF">SAMN02745121_04635</name>
</gene>
<evidence type="ECO:0000313" key="2">
    <source>
        <dbReference type="Proteomes" id="UP000199400"/>
    </source>
</evidence>
<dbReference type="OrthoDB" id="274365at2"/>
<dbReference type="Proteomes" id="UP000199400">
    <property type="component" value="Unassembled WGS sequence"/>
</dbReference>
<dbReference type="CDD" id="cd20716">
    <property type="entry name" value="cyt_P460_fam"/>
    <property type="match status" value="1"/>
</dbReference>
<name>A0A1I2BE82_9BACT</name>
<evidence type="ECO:0000313" key="1">
    <source>
        <dbReference type="EMBL" id="SFE54474.1"/>
    </source>
</evidence>
<dbReference type="AlphaFoldDB" id="A0A1I2BE82"/>